<dbReference type="STRING" id="1631356.VV01_06640"/>
<protein>
    <recommendedName>
        <fullName evidence="1">Peptidoglycan binding-like domain-containing protein</fullName>
    </recommendedName>
</protein>
<dbReference type="Proteomes" id="UP000037397">
    <property type="component" value="Unassembled WGS sequence"/>
</dbReference>
<dbReference type="Pfam" id="PF01471">
    <property type="entry name" value="PG_binding_1"/>
    <property type="match status" value="2"/>
</dbReference>
<dbReference type="SUPFAM" id="SSF47090">
    <property type="entry name" value="PGBD-like"/>
    <property type="match status" value="2"/>
</dbReference>
<dbReference type="RefSeq" id="WP_050669205.1">
    <property type="nucleotide sequence ID" value="NZ_LAIR01000002.1"/>
</dbReference>
<evidence type="ECO:0000259" key="1">
    <source>
        <dbReference type="Pfam" id="PF01471"/>
    </source>
</evidence>
<evidence type="ECO:0000313" key="2">
    <source>
        <dbReference type="EMBL" id="KNX36899.1"/>
    </source>
</evidence>
<comment type="caution">
    <text evidence="2">The sequence shown here is derived from an EMBL/GenBank/DDBJ whole genome shotgun (WGS) entry which is preliminary data.</text>
</comment>
<reference evidence="3" key="1">
    <citation type="submission" date="2015-03" db="EMBL/GenBank/DDBJ databases">
        <title>Luteipulveratus halotolerans sp. nov., a novel actinobacterium (Dermacoccaceae) from Sarawak, Malaysia.</title>
        <authorList>
            <person name="Juboi H."/>
            <person name="Basik A."/>
            <person name="Shamsul S.S."/>
            <person name="Arnold P."/>
            <person name="Schmitt E.K."/>
            <person name="Sanglier J.-J."/>
            <person name="Yeo T."/>
        </authorList>
    </citation>
    <scope>NUCLEOTIDE SEQUENCE [LARGE SCALE GENOMIC DNA]</scope>
    <source>
        <strain evidence="3">C296001</strain>
    </source>
</reference>
<name>A0A0L6CGP3_9MICO</name>
<dbReference type="InterPro" id="IPR036365">
    <property type="entry name" value="PGBD-like_sf"/>
</dbReference>
<feature type="domain" description="Peptidoglycan binding-like" evidence="1">
    <location>
        <begin position="56"/>
        <end position="104"/>
    </location>
</feature>
<organism evidence="2 3">
    <name type="scientific">Luteipulveratus halotolerans</name>
    <dbReference type="NCBI Taxonomy" id="1631356"/>
    <lineage>
        <taxon>Bacteria</taxon>
        <taxon>Bacillati</taxon>
        <taxon>Actinomycetota</taxon>
        <taxon>Actinomycetes</taxon>
        <taxon>Micrococcales</taxon>
        <taxon>Dermacoccaceae</taxon>
        <taxon>Luteipulveratus</taxon>
    </lineage>
</organism>
<accession>A0A0L6CGP3</accession>
<keyword evidence="3" id="KW-1185">Reference proteome</keyword>
<sequence>MSGLVDMSRPVVVPADVRVDLRLLRTAQAQRVMPGPAVPSVGPGSTDLSHVLPVISTAQLMLREVDPSLQADGVLGPRTRAAVLDFQRTHERPATGAIGQDDWRLLCTRNTLAIGCTGHGVQACQWLLSHLPDVEPMEMDGVFGTGTYMTVRDVQRRLGMVEDGVVDVGLWFRLLSASA</sequence>
<evidence type="ECO:0000313" key="3">
    <source>
        <dbReference type="Proteomes" id="UP000037397"/>
    </source>
</evidence>
<gene>
    <name evidence="2" type="ORF">VV01_06640</name>
</gene>
<dbReference type="Gene3D" id="1.10.101.10">
    <property type="entry name" value="PGBD-like superfamily/PGBD"/>
    <property type="match status" value="2"/>
</dbReference>
<proteinExistence type="predicted"/>
<feature type="domain" description="Peptidoglycan binding-like" evidence="1">
    <location>
        <begin position="118"/>
        <end position="169"/>
    </location>
</feature>
<dbReference type="AlphaFoldDB" id="A0A0L6CGP3"/>
<dbReference type="EMBL" id="LAIR01000002">
    <property type="protein sequence ID" value="KNX36899.1"/>
    <property type="molecule type" value="Genomic_DNA"/>
</dbReference>
<dbReference type="InterPro" id="IPR036366">
    <property type="entry name" value="PGBDSf"/>
</dbReference>
<dbReference type="InterPro" id="IPR002477">
    <property type="entry name" value="Peptidoglycan-bd-like"/>
</dbReference>